<evidence type="ECO:0000256" key="6">
    <source>
        <dbReference type="HAMAP-Rule" id="MF_01342"/>
    </source>
</evidence>
<organism evidence="10 11">
    <name type="scientific">Candidatus Magasanikbacteria bacterium RIFCSPLOWO2_12_FULL_43_12</name>
    <dbReference type="NCBI Taxonomy" id="1798692"/>
    <lineage>
        <taxon>Bacteria</taxon>
        <taxon>Candidatus Magasanikiibacteriota</taxon>
    </lineage>
</organism>
<accession>A0A1F6MTS2</accession>
<dbReference type="PROSITE" id="PS00586">
    <property type="entry name" value="RIBOSOMAL_L16_1"/>
    <property type="match status" value="1"/>
</dbReference>
<dbReference type="GO" id="GO:0003735">
    <property type="term" value="F:structural constituent of ribosome"/>
    <property type="evidence" value="ECO:0007669"/>
    <property type="project" value="InterPro"/>
</dbReference>
<sequence>MLLPKKVKHRKWHKPGRRNLGVASRLTTVAFGGFGLIAEEYAWISSRQIESVRRVLTRYIRRGGKIWIRIFPDRPVTKKGSEVPMGGGKGSPDYYAATVRPGTVMFEMGGISEESAREALEAGAHKLPVKSRFIKKI</sequence>
<dbReference type="Proteomes" id="UP000178347">
    <property type="component" value="Unassembled WGS sequence"/>
</dbReference>
<dbReference type="GO" id="GO:0000049">
    <property type="term" value="F:tRNA binding"/>
    <property type="evidence" value="ECO:0007669"/>
    <property type="project" value="UniProtKB-KW"/>
</dbReference>
<keyword evidence="9" id="KW-0472">Membrane</keyword>
<dbReference type="HAMAP" id="MF_01342">
    <property type="entry name" value="Ribosomal_uL16"/>
    <property type="match status" value="1"/>
</dbReference>
<comment type="similarity">
    <text evidence="1 6 7">Belongs to the universal ribosomal protein uL16 family.</text>
</comment>
<dbReference type="PANTHER" id="PTHR12220:SF13">
    <property type="entry name" value="LARGE RIBOSOMAL SUBUNIT PROTEIN UL16M"/>
    <property type="match status" value="1"/>
</dbReference>
<evidence type="ECO:0000313" key="11">
    <source>
        <dbReference type="Proteomes" id="UP000178347"/>
    </source>
</evidence>
<keyword evidence="3 6" id="KW-0689">Ribosomal protein</keyword>
<dbReference type="GO" id="GO:0022625">
    <property type="term" value="C:cytosolic large ribosomal subunit"/>
    <property type="evidence" value="ECO:0007669"/>
    <property type="project" value="TreeGrafter"/>
</dbReference>
<dbReference type="EMBL" id="MFQN01000010">
    <property type="protein sequence ID" value="OGH75064.1"/>
    <property type="molecule type" value="Genomic_DNA"/>
</dbReference>
<gene>
    <name evidence="6" type="primary">rplP</name>
    <name evidence="10" type="ORF">A3G00_00870</name>
</gene>
<evidence type="ECO:0000256" key="1">
    <source>
        <dbReference type="ARBA" id="ARBA00008931"/>
    </source>
</evidence>
<dbReference type="GO" id="GO:0019843">
    <property type="term" value="F:rRNA binding"/>
    <property type="evidence" value="ECO:0007669"/>
    <property type="project" value="UniProtKB-UniRule"/>
</dbReference>
<keyword evidence="9" id="KW-0812">Transmembrane</keyword>
<evidence type="ECO:0000256" key="5">
    <source>
        <dbReference type="ARBA" id="ARBA00035198"/>
    </source>
</evidence>
<evidence type="ECO:0000256" key="8">
    <source>
        <dbReference type="RuleBase" id="RU004414"/>
    </source>
</evidence>
<evidence type="ECO:0000313" key="10">
    <source>
        <dbReference type="EMBL" id="OGH75064.1"/>
    </source>
</evidence>
<dbReference type="InterPro" id="IPR047873">
    <property type="entry name" value="Ribosomal_uL16"/>
</dbReference>
<evidence type="ECO:0000256" key="3">
    <source>
        <dbReference type="ARBA" id="ARBA00022980"/>
    </source>
</evidence>
<feature type="transmembrane region" description="Helical" evidence="9">
    <location>
        <begin position="20"/>
        <end position="38"/>
    </location>
</feature>
<comment type="caution">
    <text evidence="10">The sequence shown here is derived from an EMBL/GenBank/DDBJ whole genome shotgun (WGS) entry which is preliminary data.</text>
</comment>
<evidence type="ECO:0000256" key="4">
    <source>
        <dbReference type="ARBA" id="ARBA00023274"/>
    </source>
</evidence>
<name>A0A1F6MTS2_9BACT</name>
<keyword evidence="6 8" id="KW-0699">rRNA-binding</keyword>
<dbReference type="Pfam" id="PF00252">
    <property type="entry name" value="Ribosomal_L16"/>
    <property type="match status" value="1"/>
</dbReference>
<evidence type="ECO:0000256" key="9">
    <source>
        <dbReference type="SAM" id="Phobius"/>
    </source>
</evidence>
<evidence type="ECO:0000256" key="2">
    <source>
        <dbReference type="ARBA" id="ARBA00022555"/>
    </source>
</evidence>
<keyword evidence="6 8" id="KW-0694">RNA-binding</keyword>
<reference evidence="10 11" key="1">
    <citation type="journal article" date="2016" name="Nat. Commun.">
        <title>Thousands of microbial genomes shed light on interconnected biogeochemical processes in an aquifer system.</title>
        <authorList>
            <person name="Anantharaman K."/>
            <person name="Brown C.T."/>
            <person name="Hug L.A."/>
            <person name="Sharon I."/>
            <person name="Castelle C.J."/>
            <person name="Probst A.J."/>
            <person name="Thomas B.C."/>
            <person name="Singh A."/>
            <person name="Wilkins M.J."/>
            <person name="Karaoz U."/>
            <person name="Brodie E.L."/>
            <person name="Williams K.H."/>
            <person name="Hubbard S.S."/>
            <person name="Banfield J.F."/>
        </authorList>
    </citation>
    <scope>NUCLEOTIDE SEQUENCE [LARGE SCALE GENOMIC DNA]</scope>
</reference>
<dbReference type="InterPro" id="IPR036920">
    <property type="entry name" value="Ribosomal_uL16_sf"/>
</dbReference>
<comment type="subunit">
    <text evidence="6 8">Part of the 50S ribosomal subunit.</text>
</comment>
<dbReference type="InterPro" id="IPR016180">
    <property type="entry name" value="Ribosomal_uL16_dom"/>
</dbReference>
<protein>
    <recommendedName>
        <fullName evidence="5 6">Large ribosomal subunit protein uL16</fullName>
    </recommendedName>
</protein>
<evidence type="ECO:0000256" key="7">
    <source>
        <dbReference type="RuleBase" id="RU004413"/>
    </source>
</evidence>
<keyword evidence="2 6" id="KW-0820">tRNA-binding</keyword>
<keyword evidence="4 6" id="KW-0687">Ribonucleoprotein</keyword>
<dbReference type="InterPro" id="IPR020798">
    <property type="entry name" value="Ribosomal_uL16_CS"/>
</dbReference>
<dbReference type="PRINTS" id="PR00060">
    <property type="entry name" value="RIBOSOMALL16"/>
</dbReference>
<dbReference type="STRING" id="1798692.A3G00_00870"/>
<dbReference type="InterPro" id="IPR000114">
    <property type="entry name" value="Ribosomal_uL16_bact-type"/>
</dbReference>
<dbReference type="SUPFAM" id="SSF54686">
    <property type="entry name" value="Ribosomal protein L16p/L10e"/>
    <property type="match status" value="1"/>
</dbReference>
<comment type="function">
    <text evidence="6 8">Binds 23S rRNA and is also seen to make contacts with the A and possibly P site tRNAs.</text>
</comment>
<dbReference type="Gene3D" id="3.90.1170.10">
    <property type="entry name" value="Ribosomal protein L10e/L16"/>
    <property type="match status" value="1"/>
</dbReference>
<dbReference type="AlphaFoldDB" id="A0A1F6MTS2"/>
<dbReference type="FunFam" id="3.90.1170.10:FF:000001">
    <property type="entry name" value="50S ribosomal protein L16"/>
    <property type="match status" value="1"/>
</dbReference>
<dbReference type="NCBIfam" id="TIGR01164">
    <property type="entry name" value="rplP_bact"/>
    <property type="match status" value="1"/>
</dbReference>
<dbReference type="GO" id="GO:0006412">
    <property type="term" value="P:translation"/>
    <property type="evidence" value="ECO:0007669"/>
    <property type="project" value="UniProtKB-UniRule"/>
</dbReference>
<proteinExistence type="inferred from homology"/>
<dbReference type="PANTHER" id="PTHR12220">
    <property type="entry name" value="50S/60S RIBOSOMAL PROTEIN L16"/>
    <property type="match status" value="1"/>
</dbReference>
<dbReference type="CDD" id="cd01433">
    <property type="entry name" value="Ribosomal_L16_L10e"/>
    <property type="match status" value="1"/>
</dbReference>
<keyword evidence="9" id="KW-1133">Transmembrane helix</keyword>